<evidence type="ECO:0000259" key="1">
    <source>
        <dbReference type="PROSITE" id="PS51186"/>
    </source>
</evidence>
<protein>
    <submittedName>
        <fullName evidence="2">Ribosomal protein S18 acetylase RimI-like enzyme</fullName>
    </submittedName>
</protein>
<keyword evidence="2" id="KW-0689">Ribosomal protein</keyword>
<dbReference type="CDD" id="cd04301">
    <property type="entry name" value="NAT_SF"/>
    <property type="match status" value="1"/>
</dbReference>
<reference evidence="2 3" key="1">
    <citation type="submission" date="2020-08" db="EMBL/GenBank/DDBJ databases">
        <title>Genomic Encyclopedia of Type Strains, Phase IV (KMG-IV): sequencing the most valuable type-strain genomes for metagenomic binning, comparative biology and taxonomic classification.</title>
        <authorList>
            <person name="Goeker M."/>
        </authorList>
    </citation>
    <scope>NUCLEOTIDE SEQUENCE [LARGE SCALE GENOMIC DNA]</scope>
    <source>
        <strain evidence="2 3">DSM 103526</strain>
    </source>
</reference>
<organism evidence="2 3">
    <name type="scientific">Anaerosolibacter carboniphilus</name>
    <dbReference type="NCBI Taxonomy" id="1417629"/>
    <lineage>
        <taxon>Bacteria</taxon>
        <taxon>Bacillati</taxon>
        <taxon>Bacillota</taxon>
        <taxon>Clostridia</taxon>
        <taxon>Peptostreptococcales</taxon>
        <taxon>Thermotaleaceae</taxon>
        <taxon>Anaerosolibacter</taxon>
    </lineage>
</organism>
<dbReference type="PANTHER" id="PTHR43415">
    <property type="entry name" value="SPERMIDINE N(1)-ACETYLTRANSFERASE"/>
    <property type="match status" value="1"/>
</dbReference>
<name>A0A841KVI3_9FIRM</name>
<dbReference type="GO" id="GO:0016747">
    <property type="term" value="F:acyltransferase activity, transferring groups other than amino-acyl groups"/>
    <property type="evidence" value="ECO:0007669"/>
    <property type="project" value="InterPro"/>
</dbReference>
<keyword evidence="3" id="KW-1185">Reference proteome</keyword>
<accession>A0A841KVI3</accession>
<dbReference type="InterPro" id="IPR000182">
    <property type="entry name" value="GNAT_dom"/>
</dbReference>
<gene>
    <name evidence="2" type="ORF">HNQ80_002111</name>
</gene>
<dbReference type="Gene3D" id="3.40.630.30">
    <property type="match status" value="1"/>
</dbReference>
<dbReference type="PANTHER" id="PTHR43415:SF3">
    <property type="entry name" value="GNAT-FAMILY ACETYLTRANSFERASE"/>
    <property type="match status" value="1"/>
</dbReference>
<dbReference type="AlphaFoldDB" id="A0A841KVI3"/>
<dbReference type="Proteomes" id="UP000579281">
    <property type="component" value="Unassembled WGS sequence"/>
</dbReference>
<dbReference type="InterPro" id="IPR016181">
    <property type="entry name" value="Acyl_CoA_acyltransferase"/>
</dbReference>
<dbReference type="SUPFAM" id="SSF55729">
    <property type="entry name" value="Acyl-CoA N-acyltransferases (Nat)"/>
    <property type="match status" value="1"/>
</dbReference>
<proteinExistence type="predicted"/>
<dbReference type="RefSeq" id="WP_184310559.1">
    <property type="nucleotide sequence ID" value="NZ_JACHEN010000011.1"/>
</dbReference>
<sequence>MDDLKLFCVQDAWAAMLTRENIEELQRLCVSCIDYYQLHGEIDVPMNAAEELFDDLPQGKTNEDKMIIGLFKREGEIIGIIEALRGYPDKDCWFIGQMMLNPAYRENGMGRNFYLGYERWVCNQGISKIRLGVLQENKRAYRFWRELGFEKIYTKENYKIKEKETTVYVMEKNSCGKF</sequence>
<dbReference type="GO" id="GO:0005840">
    <property type="term" value="C:ribosome"/>
    <property type="evidence" value="ECO:0007669"/>
    <property type="project" value="UniProtKB-KW"/>
</dbReference>
<dbReference type="EMBL" id="JACHEN010000011">
    <property type="protein sequence ID" value="MBB6216020.1"/>
    <property type="molecule type" value="Genomic_DNA"/>
</dbReference>
<dbReference type="Pfam" id="PF00583">
    <property type="entry name" value="Acetyltransf_1"/>
    <property type="match status" value="1"/>
</dbReference>
<feature type="domain" description="N-acetyltransferase" evidence="1">
    <location>
        <begin position="20"/>
        <end position="175"/>
    </location>
</feature>
<keyword evidence="2" id="KW-0687">Ribonucleoprotein</keyword>
<evidence type="ECO:0000313" key="3">
    <source>
        <dbReference type="Proteomes" id="UP000579281"/>
    </source>
</evidence>
<comment type="caution">
    <text evidence="2">The sequence shown here is derived from an EMBL/GenBank/DDBJ whole genome shotgun (WGS) entry which is preliminary data.</text>
</comment>
<dbReference type="PROSITE" id="PS51186">
    <property type="entry name" value="GNAT"/>
    <property type="match status" value="1"/>
</dbReference>
<evidence type="ECO:0000313" key="2">
    <source>
        <dbReference type="EMBL" id="MBB6216020.1"/>
    </source>
</evidence>